<dbReference type="Pfam" id="PF05521">
    <property type="entry name" value="Phage_HCP"/>
    <property type="match status" value="1"/>
</dbReference>
<dbReference type="GeneID" id="80802327"/>
<dbReference type="OrthoDB" id="7064770at2"/>
<keyword evidence="2" id="KW-1185">Reference proteome</keyword>
<dbReference type="AlphaFoldDB" id="A0A2A7UXI9"/>
<comment type="caution">
    <text evidence="1">The sequence shown here is derived from an EMBL/GenBank/DDBJ whole genome shotgun (WGS) entry which is preliminary data.</text>
</comment>
<name>A0A2A7UXI9_COMTR</name>
<proteinExistence type="predicted"/>
<evidence type="ECO:0000313" key="1">
    <source>
        <dbReference type="EMBL" id="PEH90069.1"/>
    </source>
</evidence>
<accession>A0A2A7UXI9</accession>
<organism evidence="1 2">
    <name type="scientific">Comamonas terrigena</name>
    <dbReference type="NCBI Taxonomy" id="32013"/>
    <lineage>
        <taxon>Bacteria</taxon>
        <taxon>Pseudomonadati</taxon>
        <taxon>Pseudomonadota</taxon>
        <taxon>Betaproteobacteria</taxon>
        <taxon>Burkholderiales</taxon>
        <taxon>Comamonadaceae</taxon>
        <taxon>Comamonas</taxon>
    </lineage>
</organism>
<protein>
    <submittedName>
        <fullName evidence="1">Head-tail adaptor protein</fullName>
    </submittedName>
</protein>
<evidence type="ECO:0000313" key="2">
    <source>
        <dbReference type="Proteomes" id="UP000220246"/>
    </source>
</evidence>
<dbReference type="RefSeq" id="WP_066533632.1">
    <property type="nucleotide sequence ID" value="NZ_PDEA01000001.1"/>
</dbReference>
<dbReference type="Gene3D" id="2.40.10.270">
    <property type="entry name" value="Bacteriophage SPP1 head-tail adaptor protein"/>
    <property type="match status" value="1"/>
</dbReference>
<dbReference type="InterPro" id="IPR008767">
    <property type="entry name" value="Phage_SPP1_head-tail_adaptor"/>
</dbReference>
<dbReference type="EMBL" id="PDEA01000001">
    <property type="protein sequence ID" value="PEH90069.1"/>
    <property type="molecule type" value="Genomic_DNA"/>
</dbReference>
<dbReference type="STRING" id="1219032.GCA_001515545_00767"/>
<gene>
    <name evidence="1" type="ORF">CRM82_17045</name>
</gene>
<dbReference type="Proteomes" id="UP000220246">
    <property type="component" value="Unassembled WGS sequence"/>
</dbReference>
<dbReference type="InterPro" id="IPR038666">
    <property type="entry name" value="SSP1_head-tail_sf"/>
</dbReference>
<reference evidence="2" key="1">
    <citation type="submission" date="2017-09" db="EMBL/GenBank/DDBJ databases">
        <title>FDA dAtabase for Regulatory Grade micrObial Sequences (FDA-ARGOS): Supporting development and validation of Infectious Disease Dx tests.</title>
        <authorList>
            <person name="Minogue T."/>
            <person name="Wolcott M."/>
            <person name="Wasieloski L."/>
            <person name="Aguilar W."/>
            <person name="Moore D."/>
            <person name="Tallon L."/>
            <person name="Sadzewicz L."/>
            <person name="Ott S."/>
            <person name="Zhao X."/>
            <person name="Nagaraj S."/>
            <person name="Vavikolanu K."/>
            <person name="Aluvathingal J."/>
            <person name="Nadendla S."/>
            <person name="Sichtig H."/>
        </authorList>
    </citation>
    <scope>NUCLEOTIDE SEQUENCE [LARGE SCALE GENOMIC DNA]</scope>
    <source>
        <strain evidence="2">FDAARGOS_394</strain>
    </source>
</reference>
<sequence>MATSITTLEAPPSQKLNKLVQIRKRTDVPLGDSDLGQVFSDPKPRWARIQPVGTAVYAEGQQTDHAITHRIWLRKIAGITTAHEVVHKESLYRVLRSADLDGGNAFTILEVEQLQ</sequence>